<proteinExistence type="inferred from homology"/>
<evidence type="ECO:0000256" key="2">
    <source>
        <dbReference type="ARBA" id="ARBA00008163"/>
    </source>
</evidence>
<keyword evidence="4" id="KW-0812">Transmembrane</keyword>
<feature type="chain" id="PRO_5041319403" evidence="8">
    <location>
        <begin position="21"/>
        <end position="381"/>
    </location>
</feature>
<name>A0AA48KJV2_9RHOB</name>
<dbReference type="RefSeq" id="WP_338275830.1">
    <property type="nucleotide sequence ID" value="NZ_AP027266.1"/>
</dbReference>
<dbReference type="KEGG" id="rmai:MACH21_13900"/>
<reference evidence="9 10" key="1">
    <citation type="submission" date="2023-01" db="EMBL/GenBank/DDBJ databases">
        <title>Complete genome sequence of Roseicyclus marinus strain Dej080120_10.</title>
        <authorList>
            <person name="Ueki S."/>
            <person name="Maruyama F."/>
        </authorList>
    </citation>
    <scope>NUCLEOTIDE SEQUENCE [LARGE SCALE GENOMIC DNA]</scope>
    <source>
        <strain evidence="9 10">Dej080120_10</strain>
    </source>
</reference>
<keyword evidence="7" id="KW-0998">Cell outer membrane</keyword>
<comment type="similarity">
    <text evidence="2">Belongs to the OmpP1/FadL family.</text>
</comment>
<dbReference type="GO" id="GO:0015483">
    <property type="term" value="F:long-chain fatty acid transporting porin activity"/>
    <property type="evidence" value="ECO:0007669"/>
    <property type="project" value="TreeGrafter"/>
</dbReference>
<accession>A0AA48KJV2</accession>
<evidence type="ECO:0000256" key="3">
    <source>
        <dbReference type="ARBA" id="ARBA00022452"/>
    </source>
</evidence>
<evidence type="ECO:0000256" key="6">
    <source>
        <dbReference type="ARBA" id="ARBA00023136"/>
    </source>
</evidence>
<keyword evidence="3" id="KW-1134">Transmembrane beta strand</keyword>
<dbReference type="SUPFAM" id="SSF56935">
    <property type="entry name" value="Porins"/>
    <property type="match status" value="1"/>
</dbReference>
<dbReference type="GO" id="GO:0009279">
    <property type="term" value="C:cell outer membrane"/>
    <property type="evidence" value="ECO:0007669"/>
    <property type="project" value="UniProtKB-SubCell"/>
</dbReference>
<feature type="signal peptide" evidence="8">
    <location>
        <begin position="1"/>
        <end position="20"/>
    </location>
</feature>
<comment type="subcellular location">
    <subcellularLocation>
        <location evidence="1">Cell outer membrane</location>
        <topology evidence="1">Multi-pass membrane protein</topology>
    </subcellularLocation>
</comment>
<dbReference type="EMBL" id="AP027266">
    <property type="protein sequence ID" value="BDW85213.1"/>
    <property type="molecule type" value="Genomic_DNA"/>
</dbReference>
<sequence length="381" mass="39987">MYRFAAATAALLASTAIAQAGGLDRNQTTTSILFESGTYVELGYTNVSPSVSGALASNGTPSGDIAPSFGYATLGYHHDVNDTLSFSLIVDAPYGADVSYPGRVATTGYPFAGSRAEVRSQQVTAALRYQLTDSVSAYGGIRALRLQGEADVSAATSNAGGFNYTLRAESDWEYGYMLGAAYEIPEIAMRVALTYFSDIEATLTGTEGAATVGLAALNQPVPAANISPTSFKVTMPQSVLLEAQSGIAEGTLLFGSVRWTDWEGFQIRPNRYPAGSLVSYTDDVWTWNIGIGRRVTEELALSATLGYEAEQDGFSGNLGPTDGRLSIGLGAEYTVGAMSIAGGIQYSMIGDAQTANAANTLLANFNNNDALAVGIRIGYQF</sequence>
<evidence type="ECO:0000256" key="5">
    <source>
        <dbReference type="ARBA" id="ARBA00022729"/>
    </source>
</evidence>
<organism evidence="9 10">
    <name type="scientific">Roseicyclus marinus</name>
    <dbReference type="NCBI Taxonomy" id="2161673"/>
    <lineage>
        <taxon>Bacteria</taxon>
        <taxon>Pseudomonadati</taxon>
        <taxon>Pseudomonadota</taxon>
        <taxon>Alphaproteobacteria</taxon>
        <taxon>Rhodobacterales</taxon>
        <taxon>Roseobacteraceae</taxon>
        <taxon>Roseicyclus</taxon>
    </lineage>
</organism>
<dbReference type="PANTHER" id="PTHR35093">
    <property type="entry name" value="OUTER MEMBRANE PROTEIN NMB0088-RELATED"/>
    <property type="match status" value="1"/>
</dbReference>
<evidence type="ECO:0000313" key="10">
    <source>
        <dbReference type="Proteomes" id="UP001337723"/>
    </source>
</evidence>
<evidence type="ECO:0000256" key="4">
    <source>
        <dbReference type="ARBA" id="ARBA00022692"/>
    </source>
</evidence>
<dbReference type="Pfam" id="PF03349">
    <property type="entry name" value="Toluene_X"/>
    <property type="match status" value="1"/>
</dbReference>
<protein>
    <submittedName>
        <fullName evidence="9">Membrane protein</fullName>
    </submittedName>
</protein>
<dbReference type="InterPro" id="IPR005017">
    <property type="entry name" value="OMPP1/FadL/TodX"/>
</dbReference>
<evidence type="ECO:0000313" key="9">
    <source>
        <dbReference type="EMBL" id="BDW85213.1"/>
    </source>
</evidence>
<keyword evidence="6" id="KW-0472">Membrane</keyword>
<evidence type="ECO:0000256" key="1">
    <source>
        <dbReference type="ARBA" id="ARBA00004571"/>
    </source>
</evidence>
<evidence type="ECO:0000256" key="8">
    <source>
        <dbReference type="SAM" id="SignalP"/>
    </source>
</evidence>
<evidence type="ECO:0000256" key="7">
    <source>
        <dbReference type="ARBA" id="ARBA00023237"/>
    </source>
</evidence>
<keyword evidence="5 8" id="KW-0732">Signal</keyword>
<dbReference type="Gene3D" id="2.40.160.60">
    <property type="entry name" value="Outer membrane protein transport protein (OMPP1/FadL/TodX)"/>
    <property type="match status" value="1"/>
</dbReference>
<dbReference type="PANTHER" id="PTHR35093:SF8">
    <property type="entry name" value="OUTER MEMBRANE PROTEIN NMB0088-RELATED"/>
    <property type="match status" value="1"/>
</dbReference>
<keyword evidence="10" id="KW-1185">Reference proteome</keyword>
<dbReference type="Proteomes" id="UP001337723">
    <property type="component" value="Chromosome"/>
</dbReference>
<gene>
    <name evidence="9" type="ORF">MACH21_13900</name>
</gene>
<dbReference type="AlphaFoldDB" id="A0AA48KJV2"/>